<evidence type="ECO:0000256" key="1">
    <source>
        <dbReference type="ARBA" id="ARBA00023015"/>
    </source>
</evidence>
<dbReference type="AlphaFoldDB" id="A0A7Y0L4D7"/>
<dbReference type="Pfam" id="PF00440">
    <property type="entry name" value="TetR_N"/>
    <property type="match status" value="1"/>
</dbReference>
<dbReference type="GO" id="GO:0003700">
    <property type="term" value="F:DNA-binding transcription factor activity"/>
    <property type="evidence" value="ECO:0007669"/>
    <property type="project" value="TreeGrafter"/>
</dbReference>
<name>A0A7Y0L4D7_9FIRM</name>
<evidence type="ECO:0000259" key="5">
    <source>
        <dbReference type="PROSITE" id="PS50977"/>
    </source>
</evidence>
<evidence type="ECO:0000313" key="7">
    <source>
        <dbReference type="Proteomes" id="UP000533476"/>
    </source>
</evidence>
<proteinExistence type="predicted"/>
<sequence length="181" mass="20922">MAAPKPNTRHEIMEAALKEFAESGYDRTTMDAIAIRAQVAKGSLYYHFPSKEALFRALFQERAERLATLTEASVSANQWKGAMQAWSDFFWREKAFLELFLSEAWRNQERELLVRQFLQRIIEPLVPVFERGSHDSEMMAYALFGAIAVPALHLLKQPQPERHRLDDLVARLADWISAQTR</sequence>
<keyword evidence="3" id="KW-0804">Transcription</keyword>
<protein>
    <submittedName>
        <fullName evidence="6">TetR/AcrR family transcriptional regulator</fullName>
    </submittedName>
</protein>
<keyword evidence="2 4" id="KW-0238">DNA-binding</keyword>
<feature type="DNA-binding region" description="H-T-H motif" evidence="4">
    <location>
        <begin position="29"/>
        <end position="48"/>
    </location>
</feature>
<dbReference type="PRINTS" id="PR00455">
    <property type="entry name" value="HTHTETR"/>
</dbReference>
<dbReference type="RefSeq" id="WP_169099335.1">
    <property type="nucleotide sequence ID" value="NZ_JABBVZ010000029.1"/>
</dbReference>
<dbReference type="PANTHER" id="PTHR30055:SF234">
    <property type="entry name" value="HTH-TYPE TRANSCRIPTIONAL REGULATOR BETI"/>
    <property type="match status" value="1"/>
</dbReference>
<dbReference type="Proteomes" id="UP000533476">
    <property type="component" value="Unassembled WGS sequence"/>
</dbReference>
<dbReference type="EMBL" id="JABBVZ010000029">
    <property type="protein sequence ID" value="NMP22732.1"/>
    <property type="molecule type" value="Genomic_DNA"/>
</dbReference>
<keyword evidence="1" id="KW-0805">Transcription regulation</keyword>
<organism evidence="6 7">
    <name type="scientific">Sulfobacillus harzensis</name>
    <dbReference type="NCBI Taxonomy" id="2729629"/>
    <lineage>
        <taxon>Bacteria</taxon>
        <taxon>Bacillati</taxon>
        <taxon>Bacillota</taxon>
        <taxon>Clostridia</taxon>
        <taxon>Eubacteriales</taxon>
        <taxon>Clostridiales Family XVII. Incertae Sedis</taxon>
        <taxon>Sulfobacillus</taxon>
    </lineage>
</organism>
<feature type="domain" description="HTH tetR-type" evidence="5">
    <location>
        <begin position="6"/>
        <end position="66"/>
    </location>
</feature>
<evidence type="ECO:0000313" key="6">
    <source>
        <dbReference type="EMBL" id="NMP22732.1"/>
    </source>
</evidence>
<evidence type="ECO:0000256" key="3">
    <source>
        <dbReference type="ARBA" id="ARBA00023163"/>
    </source>
</evidence>
<evidence type="ECO:0000256" key="2">
    <source>
        <dbReference type="ARBA" id="ARBA00023125"/>
    </source>
</evidence>
<dbReference type="PROSITE" id="PS01081">
    <property type="entry name" value="HTH_TETR_1"/>
    <property type="match status" value="1"/>
</dbReference>
<dbReference type="Gene3D" id="1.10.357.10">
    <property type="entry name" value="Tetracycline Repressor, domain 2"/>
    <property type="match status" value="1"/>
</dbReference>
<dbReference type="SUPFAM" id="SSF46689">
    <property type="entry name" value="Homeodomain-like"/>
    <property type="match status" value="1"/>
</dbReference>
<gene>
    <name evidence="6" type="ORF">HIJ39_10260</name>
</gene>
<reference evidence="6 7" key="1">
    <citation type="submission" date="2020-04" db="EMBL/GenBank/DDBJ databases">
        <authorList>
            <person name="Zhang R."/>
            <person name="Schippers A."/>
        </authorList>
    </citation>
    <scope>NUCLEOTIDE SEQUENCE [LARGE SCALE GENOMIC DNA]</scope>
    <source>
        <strain evidence="6 7">DSM 109850</strain>
    </source>
</reference>
<dbReference type="InterPro" id="IPR009057">
    <property type="entry name" value="Homeodomain-like_sf"/>
</dbReference>
<keyword evidence="7" id="KW-1185">Reference proteome</keyword>
<accession>A0A7Y0L4D7</accession>
<comment type="caution">
    <text evidence="6">The sequence shown here is derived from an EMBL/GenBank/DDBJ whole genome shotgun (WGS) entry which is preliminary data.</text>
</comment>
<dbReference type="InterPro" id="IPR023772">
    <property type="entry name" value="DNA-bd_HTH_TetR-type_CS"/>
</dbReference>
<dbReference type="InterPro" id="IPR050109">
    <property type="entry name" value="HTH-type_TetR-like_transc_reg"/>
</dbReference>
<evidence type="ECO:0000256" key="4">
    <source>
        <dbReference type="PROSITE-ProRule" id="PRU00335"/>
    </source>
</evidence>
<dbReference type="PANTHER" id="PTHR30055">
    <property type="entry name" value="HTH-TYPE TRANSCRIPTIONAL REGULATOR RUTR"/>
    <property type="match status" value="1"/>
</dbReference>
<dbReference type="GO" id="GO:0000976">
    <property type="term" value="F:transcription cis-regulatory region binding"/>
    <property type="evidence" value="ECO:0007669"/>
    <property type="project" value="TreeGrafter"/>
</dbReference>
<dbReference type="InterPro" id="IPR001647">
    <property type="entry name" value="HTH_TetR"/>
</dbReference>
<dbReference type="PROSITE" id="PS50977">
    <property type="entry name" value="HTH_TETR_2"/>
    <property type="match status" value="1"/>
</dbReference>